<evidence type="ECO:0000256" key="6">
    <source>
        <dbReference type="ARBA" id="ARBA00022475"/>
    </source>
</evidence>
<dbReference type="InterPro" id="IPR019758">
    <property type="entry name" value="Pept_S26A_signal_pept_1_CS"/>
</dbReference>
<accession>A0A3N5YKU5</accession>
<evidence type="ECO:0000256" key="2">
    <source>
        <dbReference type="ARBA" id="ARBA00004651"/>
    </source>
</evidence>
<comment type="catalytic activity">
    <reaction evidence="1 13">
        <text>Cleavage of hydrophobic, N-terminal signal or leader sequences from secreted and periplasmic proteins.</text>
        <dbReference type="EC" id="3.4.21.89"/>
    </reaction>
</comment>
<dbReference type="SUPFAM" id="SSF51306">
    <property type="entry name" value="LexA/Signal peptidase"/>
    <property type="match status" value="1"/>
</dbReference>
<evidence type="ECO:0000256" key="14">
    <source>
        <dbReference type="RuleBase" id="RU362042"/>
    </source>
</evidence>
<organism evidence="16 17">
    <name type="scientific">Alteromonas sediminis</name>
    <dbReference type="NCBI Taxonomy" id="2259342"/>
    <lineage>
        <taxon>Bacteria</taxon>
        <taxon>Pseudomonadati</taxon>
        <taxon>Pseudomonadota</taxon>
        <taxon>Gammaproteobacteria</taxon>
        <taxon>Alteromonadales</taxon>
        <taxon>Alteromonadaceae</taxon>
        <taxon>Alteromonas/Salinimonas group</taxon>
        <taxon>Alteromonas</taxon>
    </lineage>
</organism>
<proteinExistence type="inferred from homology"/>
<evidence type="ECO:0000256" key="5">
    <source>
        <dbReference type="ARBA" id="ARBA00019232"/>
    </source>
</evidence>
<dbReference type="EC" id="3.4.21.89" evidence="4 13"/>
<evidence type="ECO:0000256" key="9">
    <source>
        <dbReference type="ARBA" id="ARBA00022801"/>
    </source>
</evidence>
<comment type="subcellular location">
    <subcellularLocation>
        <location evidence="2">Cell membrane</location>
        <topology evidence="2">Multi-pass membrane protein</topology>
    </subcellularLocation>
    <subcellularLocation>
        <location evidence="14">Membrane</location>
        <topology evidence="14">Multi-pass membrane protein</topology>
    </subcellularLocation>
</comment>
<evidence type="ECO:0000256" key="13">
    <source>
        <dbReference type="RuleBase" id="RU003993"/>
    </source>
</evidence>
<keyword evidence="8 13" id="KW-0812">Transmembrane</keyword>
<dbReference type="InterPro" id="IPR019757">
    <property type="entry name" value="Pept_S26A_signal_pept_1_Lys-AS"/>
</dbReference>
<dbReference type="Gene3D" id="2.10.109.10">
    <property type="entry name" value="Umud Fragment, subunit A"/>
    <property type="match status" value="1"/>
</dbReference>
<dbReference type="EMBL" id="RPOK01000004">
    <property type="protein sequence ID" value="RPJ65601.1"/>
    <property type="molecule type" value="Genomic_DNA"/>
</dbReference>
<dbReference type="Pfam" id="PF10502">
    <property type="entry name" value="Peptidase_S26"/>
    <property type="match status" value="1"/>
</dbReference>
<reference evidence="16 17" key="1">
    <citation type="submission" date="2018-11" db="EMBL/GenBank/DDBJ databases">
        <authorList>
            <person name="Ye M.-Q."/>
            <person name="Du Z.-J."/>
        </authorList>
    </citation>
    <scope>NUCLEOTIDE SEQUENCE [LARGE SCALE GENOMIC DNA]</scope>
    <source>
        <strain evidence="16 17">U0105</strain>
    </source>
</reference>
<dbReference type="GO" id="GO:0009003">
    <property type="term" value="F:signal peptidase activity"/>
    <property type="evidence" value="ECO:0007669"/>
    <property type="project" value="UniProtKB-EC"/>
</dbReference>
<evidence type="ECO:0000256" key="11">
    <source>
        <dbReference type="ARBA" id="ARBA00023136"/>
    </source>
</evidence>
<keyword evidence="11 13" id="KW-0472">Membrane</keyword>
<dbReference type="InterPro" id="IPR019533">
    <property type="entry name" value="Peptidase_S26"/>
</dbReference>
<comment type="similarity">
    <text evidence="3 14">Belongs to the peptidase S26 family.</text>
</comment>
<sequence length="301" mass="34092">MANYFSLLLVILTLVTGFIWLIDSLFFAKKRKARWASGGANANGEPTAEPHKPYVVDTAQQIFPIIAFVLVLRSFLYEPFQIPSGSMMPTLLVGDFILVEKYAYGFKDPVTRYKFLDTGKPERGDVAVFKYPENKNLDYIKRIVGLPGDTVIYRNKQLFIKPYCQATAKECAPIAPVELTYVGSGEFVQNMAPLQRFTESLGKVSHDILRHPVFDQPPSTFYAQPGTQIDEWIVPQGHYFVLGDNRDNSRDSRFWGFVSDDNLVGKAVAIWISFEFERQPDSWLPAWVPTGVRFSRVGGID</sequence>
<keyword evidence="7 13" id="KW-0645">Protease</keyword>
<comment type="caution">
    <text evidence="16">The sequence shown here is derived from an EMBL/GenBank/DDBJ whole genome shotgun (WGS) entry which is preliminary data.</text>
</comment>
<dbReference type="PROSITE" id="PS00761">
    <property type="entry name" value="SPASE_I_3"/>
    <property type="match status" value="1"/>
</dbReference>
<dbReference type="NCBIfam" id="TIGR02227">
    <property type="entry name" value="sigpep_I_bact"/>
    <property type="match status" value="1"/>
</dbReference>
<dbReference type="InterPro" id="IPR019766">
    <property type="entry name" value="Sign_pep_all-beta_subdom"/>
</dbReference>
<dbReference type="Proteomes" id="UP000275281">
    <property type="component" value="Unassembled WGS sequence"/>
</dbReference>
<keyword evidence="17" id="KW-1185">Reference proteome</keyword>
<evidence type="ECO:0000259" key="15">
    <source>
        <dbReference type="Pfam" id="PF10502"/>
    </source>
</evidence>
<dbReference type="CDD" id="cd06530">
    <property type="entry name" value="S26_SPase_I"/>
    <property type="match status" value="1"/>
</dbReference>
<evidence type="ECO:0000256" key="1">
    <source>
        <dbReference type="ARBA" id="ARBA00000677"/>
    </source>
</evidence>
<dbReference type="GO" id="GO:0004252">
    <property type="term" value="F:serine-type endopeptidase activity"/>
    <property type="evidence" value="ECO:0007669"/>
    <property type="project" value="InterPro"/>
</dbReference>
<dbReference type="PRINTS" id="PR00727">
    <property type="entry name" value="LEADERPTASE"/>
</dbReference>
<dbReference type="PANTHER" id="PTHR43390:SF1">
    <property type="entry name" value="CHLOROPLAST PROCESSING PEPTIDASE"/>
    <property type="match status" value="1"/>
</dbReference>
<dbReference type="InterPro" id="IPR036286">
    <property type="entry name" value="LexA/Signal_pep-like_sf"/>
</dbReference>
<dbReference type="RefSeq" id="WP_124028233.1">
    <property type="nucleotide sequence ID" value="NZ_JBHRSN010000007.1"/>
</dbReference>
<dbReference type="PROSITE" id="PS00760">
    <property type="entry name" value="SPASE_I_2"/>
    <property type="match status" value="1"/>
</dbReference>
<dbReference type="InterPro" id="IPR019756">
    <property type="entry name" value="Pept_S26A_signal_pept_1_Ser-AS"/>
</dbReference>
<dbReference type="PANTHER" id="PTHR43390">
    <property type="entry name" value="SIGNAL PEPTIDASE I"/>
    <property type="match status" value="1"/>
</dbReference>
<evidence type="ECO:0000256" key="7">
    <source>
        <dbReference type="ARBA" id="ARBA00022670"/>
    </source>
</evidence>
<feature type="domain" description="Peptidase S26" evidence="15">
    <location>
        <begin position="57"/>
        <end position="271"/>
    </location>
</feature>
<evidence type="ECO:0000313" key="17">
    <source>
        <dbReference type="Proteomes" id="UP000275281"/>
    </source>
</evidence>
<dbReference type="PROSITE" id="PS00501">
    <property type="entry name" value="SPASE_I_1"/>
    <property type="match status" value="1"/>
</dbReference>
<evidence type="ECO:0000256" key="12">
    <source>
        <dbReference type="PIRSR" id="PIRSR600223-1"/>
    </source>
</evidence>
<evidence type="ECO:0000256" key="8">
    <source>
        <dbReference type="ARBA" id="ARBA00022692"/>
    </source>
</evidence>
<name>A0A3N5YKU5_9ALTE</name>
<feature type="active site" evidence="12">
    <location>
        <position position="86"/>
    </location>
</feature>
<feature type="transmembrane region" description="Helical" evidence="13">
    <location>
        <begin position="6"/>
        <end position="28"/>
    </location>
</feature>
<dbReference type="Gene3D" id="2.170.230.10">
    <property type="match status" value="1"/>
</dbReference>
<dbReference type="GO" id="GO:0006465">
    <property type="term" value="P:signal peptide processing"/>
    <property type="evidence" value="ECO:0007669"/>
    <property type="project" value="InterPro"/>
</dbReference>
<dbReference type="AlphaFoldDB" id="A0A3N5YKU5"/>
<protein>
    <recommendedName>
        <fullName evidence="5 13">Signal peptidase I</fullName>
        <ecNumber evidence="4 13">3.4.21.89</ecNumber>
    </recommendedName>
</protein>
<evidence type="ECO:0000256" key="10">
    <source>
        <dbReference type="ARBA" id="ARBA00022989"/>
    </source>
</evidence>
<keyword evidence="9 13" id="KW-0378">Hydrolase</keyword>
<evidence type="ECO:0000256" key="3">
    <source>
        <dbReference type="ARBA" id="ARBA00009370"/>
    </source>
</evidence>
<keyword evidence="6" id="KW-1003">Cell membrane</keyword>
<feature type="active site" evidence="12">
    <location>
        <position position="141"/>
    </location>
</feature>
<keyword evidence="10 13" id="KW-1133">Transmembrane helix</keyword>
<dbReference type="OrthoDB" id="9815782at2"/>
<evidence type="ECO:0000313" key="16">
    <source>
        <dbReference type="EMBL" id="RPJ65601.1"/>
    </source>
</evidence>
<evidence type="ECO:0000256" key="4">
    <source>
        <dbReference type="ARBA" id="ARBA00013208"/>
    </source>
</evidence>
<dbReference type="InterPro" id="IPR000223">
    <property type="entry name" value="Pept_S26A_signal_pept_1"/>
</dbReference>
<comment type="caution">
    <text evidence="14">Lacks conserved residue(s) required for the propagation of feature annotation.</text>
</comment>
<gene>
    <name evidence="16" type="primary">lepB</name>
    <name evidence="16" type="ORF">DRW07_12300</name>
</gene>
<dbReference type="GO" id="GO:0005886">
    <property type="term" value="C:plasma membrane"/>
    <property type="evidence" value="ECO:0007669"/>
    <property type="project" value="UniProtKB-SubCell"/>
</dbReference>